<feature type="domain" description="Retrovirus-related Pol polyprotein from transposon TNT 1-94-like beta-barrel" evidence="2">
    <location>
        <begin position="156"/>
        <end position="231"/>
    </location>
</feature>
<dbReference type="GO" id="GO:0003676">
    <property type="term" value="F:nucleic acid binding"/>
    <property type="evidence" value="ECO:0007669"/>
    <property type="project" value="InterPro"/>
</dbReference>
<dbReference type="Proteomes" id="UP001159364">
    <property type="component" value="Unassembled WGS sequence"/>
</dbReference>
<keyword evidence="4" id="KW-1185">Reference proteome</keyword>
<sequence length="365" mass="41521">MLMENFLRSKEYWQVVESRIDEPTKDAKKNLFQAMDRSILETILSKETSKEIWDSMKKNGESVTDYFARTMEVSNKMRFYGEKMEDITIVEKVLCSLTLKFDYTVCFIEESKDIDALSLDELQSSLLLHEQKMNRSSTTKDQTLKASTSIHSTNFSCSNHLCVSKSSFSFLNEDFNSTVSFGDCYTVNVMGKGDVKIKTKNGFVETISNLLYVPSLKSDLLSAGQLQEKGYVITIKNSSCEIYDPIRGAIAIVPMNSNKLFALKIENIQSCLMTKLKDPSWLWHFRYGHLSFAGLRTLQQKNMNEAGKTIKTLRIDWELTTSYTPQQNGVSERKNRTILNLQPTPIILDSDANQEAQPAEISSNA</sequence>
<comment type="caution">
    <text evidence="3">The sequence shown here is derived from an EMBL/GenBank/DDBJ whole genome shotgun (WGS) entry which is preliminary data.</text>
</comment>
<dbReference type="Pfam" id="PF13976">
    <property type="entry name" value="gag_pre-integrs"/>
    <property type="match status" value="1"/>
</dbReference>
<dbReference type="Pfam" id="PF14223">
    <property type="entry name" value="Retrotran_gag_2"/>
    <property type="match status" value="1"/>
</dbReference>
<dbReference type="InterPro" id="IPR025724">
    <property type="entry name" value="GAG-pre-integrase_dom"/>
</dbReference>
<dbReference type="SUPFAM" id="SSF53098">
    <property type="entry name" value="Ribonuclease H-like"/>
    <property type="match status" value="1"/>
</dbReference>
<gene>
    <name evidence="3" type="ORF">K2173_010186</name>
</gene>
<accession>A0AAV8S758</accession>
<dbReference type="InterPro" id="IPR012337">
    <property type="entry name" value="RNaseH-like_sf"/>
</dbReference>
<dbReference type="PANTHER" id="PTHR35317:SF27">
    <property type="entry name" value="RETROVIRUS-RELATED POL POLYPROTEIN FROM TRANSPOSON TNT 1-94"/>
    <property type="match status" value="1"/>
</dbReference>
<dbReference type="AlphaFoldDB" id="A0AAV8S758"/>
<dbReference type="EMBL" id="JAIWQS010000039">
    <property type="protein sequence ID" value="KAJ8748026.1"/>
    <property type="molecule type" value="Genomic_DNA"/>
</dbReference>
<organism evidence="3 4">
    <name type="scientific">Erythroxylum novogranatense</name>
    <dbReference type="NCBI Taxonomy" id="1862640"/>
    <lineage>
        <taxon>Eukaryota</taxon>
        <taxon>Viridiplantae</taxon>
        <taxon>Streptophyta</taxon>
        <taxon>Embryophyta</taxon>
        <taxon>Tracheophyta</taxon>
        <taxon>Spermatophyta</taxon>
        <taxon>Magnoliopsida</taxon>
        <taxon>eudicotyledons</taxon>
        <taxon>Gunneridae</taxon>
        <taxon>Pentapetalae</taxon>
        <taxon>rosids</taxon>
        <taxon>fabids</taxon>
        <taxon>Malpighiales</taxon>
        <taxon>Erythroxylaceae</taxon>
        <taxon>Erythroxylum</taxon>
    </lineage>
</organism>
<evidence type="ECO:0000313" key="3">
    <source>
        <dbReference type="EMBL" id="KAJ8748026.1"/>
    </source>
</evidence>
<evidence type="ECO:0000313" key="4">
    <source>
        <dbReference type="Proteomes" id="UP001159364"/>
    </source>
</evidence>
<dbReference type="InterPro" id="IPR054722">
    <property type="entry name" value="PolX-like_BBD"/>
</dbReference>
<dbReference type="PANTHER" id="PTHR35317">
    <property type="entry name" value="OS04G0629600 PROTEIN"/>
    <property type="match status" value="1"/>
</dbReference>
<dbReference type="InterPro" id="IPR036397">
    <property type="entry name" value="RNaseH_sf"/>
</dbReference>
<reference evidence="3 4" key="1">
    <citation type="submission" date="2021-09" db="EMBL/GenBank/DDBJ databases">
        <title>Genomic insights and catalytic innovation underlie evolution of tropane alkaloids biosynthesis.</title>
        <authorList>
            <person name="Wang Y.-J."/>
            <person name="Tian T."/>
            <person name="Huang J.-P."/>
            <person name="Huang S.-X."/>
        </authorList>
    </citation>
    <scope>NUCLEOTIDE SEQUENCE [LARGE SCALE GENOMIC DNA]</scope>
    <source>
        <strain evidence="3">KIB-2018</strain>
        <tissue evidence="3">Leaf</tissue>
    </source>
</reference>
<evidence type="ECO:0008006" key="5">
    <source>
        <dbReference type="Google" id="ProtNLM"/>
    </source>
</evidence>
<feature type="domain" description="GAG-pre-integrase" evidence="1">
    <location>
        <begin position="260"/>
        <end position="303"/>
    </location>
</feature>
<protein>
    <recommendedName>
        <fullName evidence="5">GAG-pre-integrase domain-containing protein</fullName>
    </recommendedName>
</protein>
<dbReference type="Gene3D" id="3.30.420.10">
    <property type="entry name" value="Ribonuclease H-like superfamily/Ribonuclease H"/>
    <property type="match status" value="1"/>
</dbReference>
<proteinExistence type="predicted"/>
<evidence type="ECO:0000259" key="1">
    <source>
        <dbReference type="Pfam" id="PF13976"/>
    </source>
</evidence>
<dbReference type="Pfam" id="PF22936">
    <property type="entry name" value="Pol_BBD"/>
    <property type="match status" value="1"/>
</dbReference>
<evidence type="ECO:0000259" key="2">
    <source>
        <dbReference type="Pfam" id="PF22936"/>
    </source>
</evidence>
<name>A0AAV8S758_9ROSI</name>